<comment type="caution">
    <text evidence="1">The sequence shown here is derived from an EMBL/GenBank/DDBJ whole genome shotgun (WGS) entry which is preliminary data.</text>
</comment>
<dbReference type="EMBL" id="DAAYKN010000013">
    <property type="protein sequence ID" value="HAG4603567.1"/>
    <property type="molecule type" value="Genomic_DNA"/>
</dbReference>
<reference evidence="1" key="1">
    <citation type="journal article" date="2018" name="Genome Biol.">
        <title>SKESA: strategic k-mer extension for scrupulous assemblies.</title>
        <authorList>
            <person name="Souvorov A."/>
            <person name="Agarwala R."/>
            <person name="Lipman D.J."/>
        </authorList>
    </citation>
    <scope>NUCLEOTIDE SEQUENCE</scope>
    <source>
        <strain evidence="1">MA.AU150</strain>
    </source>
</reference>
<dbReference type="AlphaFoldDB" id="A0A763UNT9"/>
<proteinExistence type="predicted"/>
<accession>A0A763UNT9</accession>
<organism evidence="1">
    <name type="scientific">Salmonella enterica</name>
    <name type="common">Salmonella choleraesuis</name>
    <dbReference type="NCBI Taxonomy" id="28901"/>
    <lineage>
        <taxon>Bacteria</taxon>
        <taxon>Pseudomonadati</taxon>
        <taxon>Pseudomonadota</taxon>
        <taxon>Gammaproteobacteria</taxon>
        <taxon>Enterobacterales</taxon>
        <taxon>Enterobacteriaceae</taxon>
        <taxon>Salmonella</taxon>
    </lineage>
</organism>
<protein>
    <submittedName>
        <fullName evidence="1">DUF4222 domain-containing protein</fullName>
    </submittedName>
</protein>
<dbReference type="InterPro" id="IPR025317">
    <property type="entry name" value="DUF4222"/>
</dbReference>
<gene>
    <name evidence="1" type="ORF">G8410_004063</name>
</gene>
<name>A0A763UNT9_SALER</name>
<evidence type="ECO:0000313" key="1">
    <source>
        <dbReference type="EMBL" id="HAG4603567.1"/>
    </source>
</evidence>
<sequence length="69" mass="8170">MFSMNDFPDPGHCYQDDRGVRITVINVEDKRVVFMREGYPYLCMRPLHNFLAKFRKITEEKSNSAARPM</sequence>
<reference evidence="1" key="2">
    <citation type="submission" date="2020-02" db="EMBL/GenBank/DDBJ databases">
        <authorList>
            <consortium name="NCBI Pathogen Detection Project"/>
        </authorList>
    </citation>
    <scope>NUCLEOTIDE SEQUENCE</scope>
    <source>
        <strain evidence="1">MA.AU150</strain>
    </source>
</reference>
<dbReference type="Pfam" id="PF13973">
    <property type="entry name" value="DUF4222"/>
    <property type="match status" value="1"/>
</dbReference>